<feature type="compositionally biased region" description="Low complexity" evidence="1">
    <location>
        <begin position="168"/>
        <end position="182"/>
    </location>
</feature>
<dbReference type="EMBL" id="JACEFI010000011">
    <property type="protein sequence ID" value="KAH0595736.1"/>
    <property type="molecule type" value="Genomic_DNA"/>
</dbReference>
<evidence type="ECO:0000313" key="2">
    <source>
        <dbReference type="EMBL" id="KAH0595736.1"/>
    </source>
</evidence>
<feature type="compositionally biased region" description="Polar residues" evidence="1">
    <location>
        <begin position="192"/>
        <end position="210"/>
    </location>
</feature>
<sequence>MKPDLATAIFQISPTNPPKIMANGLDRLERLFAYKRKASPTPSGRASPAVPAIEQQFPSPSFIRPKTSRMAARDEGRLRQAAGRSPSVPDIMTSPRTVHRQAYNSVTTDCNDPPKQRLCRSPSFSQGNAEQLVTGLREFQFPKKYSLLNNEPSPTSPILSTPKFTEAPQLPSPRSRSPLEISIPPPNRLITPPTSHHGSQSASPTSQGSQIPLPARPPTPGQSPDLGPVADIKLRNVKSADALDRSLFKDIEAQLGEPFDRFSLNRSYSQSSLAHSTHSFCSSTLREPDFNEFLNLSDDDIAESNPDSPSLEPLEEGSQSAVPPMNLSMSPQQAPCALLTLTPPRASRPAAAAAFEAARIARRYDFDLVYVVNLWPDTSKQTSGNCLNGGPKPMIGRLLAAHGLHHVPSPLQISTHVHTQVLKSDGWIEYRNQHARPHDLARGFTCAFYTGQYARSTSSRSASPVSGVRLSERIDRGIVFAAYRKPRASEDKLGRNFNEDELGELHRDAEVLVEMVIDIHVANRSRQPPTRTSHTDETGPIPLQQVDFA</sequence>
<name>A0A9P8M6V3_9HYPO</name>
<feature type="compositionally biased region" description="Polar residues" evidence="1">
    <location>
        <begin position="147"/>
        <end position="163"/>
    </location>
</feature>
<feature type="region of interest" description="Disordered" evidence="1">
    <location>
        <begin position="38"/>
        <end position="124"/>
    </location>
</feature>
<comment type="caution">
    <text evidence="2">The sequence shown here is derived from an EMBL/GenBank/DDBJ whole genome shotgun (WGS) entry which is preliminary data.</text>
</comment>
<dbReference type="Proteomes" id="UP000764110">
    <property type="component" value="Unassembled WGS sequence"/>
</dbReference>
<keyword evidence="3" id="KW-1185">Reference proteome</keyword>
<evidence type="ECO:0000256" key="1">
    <source>
        <dbReference type="SAM" id="MobiDB-lite"/>
    </source>
</evidence>
<feature type="region of interest" description="Disordered" evidence="1">
    <location>
        <begin position="523"/>
        <end position="549"/>
    </location>
</feature>
<organism evidence="2 3">
    <name type="scientific">Metarhizium humberi</name>
    <dbReference type="NCBI Taxonomy" id="2596975"/>
    <lineage>
        <taxon>Eukaryota</taxon>
        <taxon>Fungi</taxon>
        <taxon>Dikarya</taxon>
        <taxon>Ascomycota</taxon>
        <taxon>Pezizomycotina</taxon>
        <taxon>Sordariomycetes</taxon>
        <taxon>Hypocreomycetidae</taxon>
        <taxon>Hypocreales</taxon>
        <taxon>Clavicipitaceae</taxon>
        <taxon>Metarhizium</taxon>
    </lineage>
</organism>
<dbReference type="AlphaFoldDB" id="A0A9P8M6V3"/>
<evidence type="ECO:0000313" key="3">
    <source>
        <dbReference type="Proteomes" id="UP000764110"/>
    </source>
</evidence>
<feature type="region of interest" description="Disordered" evidence="1">
    <location>
        <begin position="298"/>
        <end position="323"/>
    </location>
</feature>
<protein>
    <submittedName>
        <fullName evidence="2">Uncharacterized protein</fullName>
    </submittedName>
</protein>
<gene>
    <name evidence="2" type="ORF">MHUMG1_06284</name>
</gene>
<proteinExistence type="predicted"/>
<reference evidence="2 3" key="1">
    <citation type="submission" date="2020-07" db="EMBL/GenBank/DDBJ databases">
        <title>Metarhizium humberi genome.</title>
        <authorList>
            <person name="Lysoe E."/>
        </authorList>
    </citation>
    <scope>NUCLEOTIDE SEQUENCE [LARGE SCALE GENOMIC DNA]</scope>
    <source>
        <strain evidence="2 3">ESALQ1638</strain>
    </source>
</reference>
<accession>A0A9P8M6V3</accession>
<feature type="region of interest" description="Disordered" evidence="1">
    <location>
        <begin position="147"/>
        <end position="229"/>
    </location>
</feature>